<evidence type="ECO:0000313" key="11">
    <source>
        <dbReference type="Proteomes" id="UP001058120"/>
    </source>
</evidence>
<dbReference type="Proteomes" id="UP001058120">
    <property type="component" value="Chromosome"/>
</dbReference>
<accession>A0ABY5Y0V3</accession>
<keyword evidence="6 7" id="KW-0472">Membrane</keyword>
<feature type="transmembrane region" description="Helical" evidence="7">
    <location>
        <begin position="125"/>
        <end position="142"/>
    </location>
</feature>
<protein>
    <submittedName>
        <fullName evidence="10">Prepilin peptidase</fullName>
    </submittedName>
</protein>
<dbReference type="Pfam" id="PF01478">
    <property type="entry name" value="Peptidase_A24"/>
    <property type="match status" value="1"/>
</dbReference>
<dbReference type="Pfam" id="PF06750">
    <property type="entry name" value="A24_N_bact"/>
    <property type="match status" value="1"/>
</dbReference>
<organism evidence="10 11">
    <name type="scientific">Taurinivorans muris</name>
    <dbReference type="NCBI Taxonomy" id="2787751"/>
    <lineage>
        <taxon>Bacteria</taxon>
        <taxon>Pseudomonadati</taxon>
        <taxon>Thermodesulfobacteriota</taxon>
        <taxon>Desulfovibrionia</taxon>
        <taxon>Desulfovibrionales</taxon>
        <taxon>Desulfovibrionaceae</taxon>
        <taxon>Taurinivorans</taxon>
    </lineage>
</organism>
<feature type="domain" description="Prepilin peptidase A24 N-terminal" evidence="9">
    <location>
        <begin position="11"/>
        <end position="92"/>
    </location>
</feature>
<dbReference type="PANTHER" id="PTHR30487">
    <property type="entry name" value="TYPE 4 PREPILIN-LIKE PROTEINS LEADER PEPTIDE-PROCESSING ENZYME"/>
    <property type="match status" value="1"/>
</dbReference>
<sequence>MIFHFLIFAAGLASGSFYACGIARFCAKSPIFTKRSKCPNCCGTLKWYQLIPIISFLMQKGHCSFCRGKISFFYPFTEFLFGTASLLTYVKFGLTPEFVFYCFAVHIILIAGIIDCRLLIIPDLLTVYSFLLFLPLGYWLTFVSPENILSSFICFAVLYLCHAYFLHIRKLEALGLGDVKFVLFLGLFLLPREIPLFFMIASGSALCYSIFFHFKYKTDLHTTKIPFGPFLGFAALFILFL</sequence>
<evidence type="ECO:0000256" key="1">
    <source>
        <dbReference type="ARBA" id="ARBA00004651"/>
    </source>
</evidence>
<reference evidence="10" key="1">
    <citation type="submission" date="2020-12" db="EMBL/GenBank/DDBJ databases">
        <title>Taurinivorans muris gen. nov., sp. nov., fundamental and realized metabolic niche of a ubiquitous sulfidogenic bacterium in the murine intestine.</title>
        <authorList>
            <person name="Ye H."/>
            <person name="Hanson B.T."/>
            <person name="Loy A."/>
        </authorList>
    </citation>
    <scope>NUCLEOTIDE SEQUENCE</scope>
    <source>
        <strain evidence="10">LT0009</strain>
    </source>
</reference>
<dbReference type="InterPro" id="IPR000045">
    <property type="entry name" value="Prepilin_IV_endopep_pep"/>
</dbReference>
<evidence type="ECO:0000259" key="8">
    <source>
        <dbReference type="Pfam" id="PF01478"/>
    </source>
</evidence>
<keyword evidence="5 7" id="KW-1133">Transmembrane helix</keyword>
<keyword evidence="11" id="KW-1185">Reference proteome</keyword>
<feature type="transmembrane region" description="Helical" evidence="7">
    <location>
        <begin position="6"/>
        <end position="27"/>
    </location>
</feature>
<dbReference type="PANTHER" id="PTHR30487:SF0">
    <property type="entry name" value="PREPILIN LEADER PEPTIDASE_N-METHYLTRANSFERASE-RELATED"/>
    <property type="match status" value="1"/>
</dbReference>
<dbReference type="InterPro" id="IPR010627">
    <property type="entry name" value="Prepilin_pept_A24_N"/>
</dbReference>
<evidence type="ECO:0000256" key="3">
    <source>
        <dbReference type="ARBA" id="ARBA00022475"/>
    </source>
</evidence>
<dbReference type="EMBL" id="CP065938">
    <property type="protein sequence ID" value="UWX05638.1"/>
    <property type="molecule type" value="Genomic_DNA"/>
</dbReference>
<keyword evidence="4 7" id="KW-0812">Transmembrane</keyword>
<feature type="transmembrane region" description="Helical" evidence="7">
    <location>
        <begin position="148"/>
        <end position="166"/>
    </location>
</feature>
<feature type="transmembrane region" description="Helical" evidence="7">
    <location>
        <begin position="221"/>
        <end position="240"/>
    </location>
</feature>
<feature type="transmembrane region" description="Helical" evidence="7">
    <location>
        <begin position="72"/>
        <end position="92"/>
    </location>
</feature>
<dbReference type="RefSeq" id="WP_334315223.1">
    <property type="nucleotide sequence ID" value="NZ_CP065938.1"/>
</dbReference>
<comment type="similarity">
    <text evidence="2">Belongs to the peptidase A24 family.</text>
</comment>
<evidence type="ECO:0000256" key="5">
    <source>
        <dbReference type="ARBA" id="ARBA00022989"/>
    </source>
</evidence>
<evidence type="ECO:0000313" key="10">
    <source>
        <dbReference type="EMBL" id="UWX05638.1"/>
    </source>
</evidence>
<evidence type="ECO:0000259" key="9">
    <source>
        <dbReference type="Pfam" id="PF06750"/>
    </source>
</evidence>
<name>A0ABY5Y0V3_9BACT</name>
<evidence type="ECO:0000256" key="2">
    <source>
        <dbReference type="ARBA" id="ARBA00005801"/>
    </source>
</evidence>
<evidence type="ECO:0000256" key="6">
    <source>
        <dbReference type="ARBA" id="ARBA00023136"/>
    </source>
</evidence>
<feature type="transmembrane region" description="Helical" evidence="7">
    <location>
        <begin position="98"/>
        <end position="118"/>
    </location>
</feature>
<dbReference type="Gene3D" id="1.20.120.1220">
    <property type="match status" value="1"/>
</dbReference>
<keyword evidence="3" id="KW-1003">Cell membrane</keyword>
<gene>
    <name evidence="10" type="ORF">JBF11_09365</name>
</gene>
<dbReference type="InterPro" id="IPR050882">
    <property type="entry name" value="Prepilin_peptidase/N-MTase"/>
</dbReference>
<feature type="domain" description="Prepilin type IV endopeptidase peptidase" evidence="8">
    <location>
        <begin position="103"/>
        <end position="210"/>
    </location>
</feature>
<evidence type="ECO:0000256" key="7">
    <source>
        <dbReference type="SAM" id="Phobius"/>
    </source>
</evidence>
<proteinExistence type="inferred from homology"/>
<comment type="subcellular location">
    <subcellularLocation>
        <location evidence="1">Cell membrane</location>
        <topology evidence="1">Multi-pass membrane protein</topology>
    </subcellularLocation>
</comment>
<evidence type="ECO:0000256" key="4">
    <source>
        <dbReference type="ARBA" id="ARBA00022692"/>
    </source>
</evidence>